<dbReference type="PANTHER" id="PTHR32182">
    <property type="entry name" value="DNA REPLICATION AND REPAIR PROTEIN RECF"/>
    <property type="match status" value="1"/>
</dbReference>
<proteinExistence type="predicted"/>
<evidence type="ECO:0000259" key="2">
    <source>
        <dbReference type="Pfam" id="PF13304"/>
    </source>
</evidence>
<dbReference type="AlphaFoldDB" id="A0A853CT70"/>
<gene>
    <name evidence="3" type="ORF">HNR13_000938</name>
</gene>
<dbReference type="Proteomes" id="UP000578352">
    <property type="component" value="Unassembled WGS sequence"/>
</dbReference>
<accession>A0A853CT70</accession>
<name>A0A853CT70_9MICO</name>
<evidence type="ECO:0000313" key="4">
    <source>
        <dbReference type="Proteomes" id="UP000578352"/>
    </source>
</evidence>
<dbReference type="InterPro" id="IPR014555">
    <property type="entry name" value="RecF-like"/>
</dbReference>
<dbReference type="PANTHER" id="PTHR32182:SF25">
    <property type="entry name" value="SLR1056 PROTEIN"/>
    <property type="match status" value="1"/>
</dbReference>
<dbReference type="InterPro" id="IPR003959">
    <property type="entry name" value="ATPase_AAA_core"/>
</dbReference>
<dbReference type="Pfam" id="PF13304">
    <property type="entry name" value="AAA_21"/>
    <property type="match status" value="1"/>
</dbReference>
<dbReference type="PIRSF" id="PIRSF029347">
    <property type="entry name" value="RecF"/>
    <property type="match status" value="1"/>
</dbReference>
<comment type="caution">
    <text evidence="3">The sequence shown here is derived from an EMBL/GenBank/DDBJ whole genome shotgun (WGS) entry which is preliminary data.</text>
</comment>
<protein>
    <submittedName>
        <fullName evidence="3">Putative ATPase</fullName>
    </submittedName>
</protein>
<dbReference type="RefSeq" id="WP_179604676.1">
    <property type="nucleotide sequence ID" value="NZ_BAABEH010000001.1"/>
</dbReference>
<evidence type="ECO:0000256" key="1">
    <source>
        <dbReference type="ARBA" id="ARBA00023236"/>
    </source>
</evidence>
<organism evidence="3 4">
    <name type="scientific">Leifsonia shinshuensis</name>
    <dbReference type="NCBI Taxonomy" id="150026"/>
    <lineage>
        <taxon>Bacteria</taxon>
        <taxon>Bacillati</taxon>
        <taxon>Actinomycetota</taxon>
        <taxon>Actinomycetes</taxon>
        <taxon>Micrococcales</taxon>
        <taxon>Microbacteriaceae</taxon>
        <taxon>Leifsonia</taxon>
    </lineage>
</organism>
<dbReference type="GO" id="GO:0016887">
    <property type="term" value="F:ATP hydrolysis activity"/>
    <property type="evidence" value="ECO:0007669"/>
    <property type="project" value="InterPro"/>
</dbReference>
<evidence type="ECO:0000313" key="3">
    <source>
        <dbReference type="EMBL" id="NYJ22651.1"/>
    </source>
</evidence>
<dbReference type="GO" id="GO:0009432">
    <property type="term" value="P:SOS response"/>
    <property type="evidence" value="ECO:0007669"/>
    <property type="project" value="UniProtKB-KW"/>
</dbReference>
<dbReference type="GO" id="GO:0006302">
    <property type="term" value="P:double-strand break repair"/>
    <property type="evidence" value="ECO:0007669"/>
    <property type="project" value="TreeGrafter"/>
</dbReference>
<dbReference type="InterPro" id="IPR027417">
    <property type="entry name" value="P-loop_NTPase"/>
</dbReference>
<keyword evidence="1" id="KW-0742">SOS response</keyword>
<reference evidence="3 4" key="1">
    <citation type="submission" date="2020-07" db="EMBL/GenBank/DDBJ databases">
        <title>Sequencing the genomes of 1000 actinobacteria strains.</title>
        <authorList>
            <person name="Klenk H.-P."/>
        </authorList>
    </citation>
    <scope>NUCLEOTIDE SEQUENCE [LARGE SCALE GENOMIC DNA]</scope>
    <source>
        <strain evidence="3 4">DSM 15165</strain>
    </source>
</reference>
<dbReference type="GO" id="GO:0000731">
    <property type="term" value="P:DNA synthesis involved in DNA repair"/>
    <property type="evidence" value="ECO:0007669"/>
    <property type="project" value="TreeGrafter"/>
</dbReference>
<dbReference type="EMBL" id="JACCFL010000001">
    <property type="protein sequence ID" value="NYJ22651.1"/>
    <property type="molecule type" value="Genomic_DNA"/>
</dbReference>
<dbReference type="SUPFAM" id="SSF52540">
    <property type="entry name" value="P-loop containing nucleoside triphosphate hydrolases"/>
    <property type="match status" value="1"/>
</dbReference>
<feature type="domain" description="ATPase AAA-type core" evidence="2">
    <location>
        <begin position="23"/>
        <end position="350"/>
    </location>
</feature>
<dbReference type="GO" id="GO:0005524">
    <property type="term" value="F:ATP binding"/>
    <property type="evidence" value="ECO:0007669"/>
    <property type="project" value="InterPro"/>
</dbReference>
<keyword evidence="1" id="KW-0227">DNA damage</keyword>
<dbReference type="Gene3D" id="3.40.50.300">
    <property type="entry name" value="P-loop containing nucleotide triphosphate hydrolases"/>
    <property type="match status" value="2"/>
</dbReference>
<sequence length="398" mass="42901">MISTIAVAGYRSLRDVVLPLGRLTVVTGANGAGKSSLYRALRLLAGCGTDEVVAVLAREGGLHSTLWAGPETVGRSVRHGEHVVQGTMRRGPVALRLGVQLADDPDLGYALDLGLPTPGGSAFGLDPEFKAETVWTGSAPRPASIAAERRGGHVRVRSDDGGWVDLGRPLRAFESMLTEVVDPIRAPEVLQMRERLRSWRFYDHFRTDADSPARLPRIGTRTPVLSADGADIAAAVQTIHEMGRGAEFDEAIAEAFPGSRIEIVVTGTQFSLTVHQHGLLRPLLASELSDGTLRFVLWAAALLSPRPPELLVINEPETSLHPALLPALGSLIVGAAQTAQIVVVTHALELRNAITAAAERRDVTEQIEHVALEKQFGETRVEGQEGLLDRPPWHWPSR</sequence>
<dbReference type="FunFam" id="3.40.50.300:FF:002708">
    <property type="entry name" value="FeS assembly ATPase SufC"/>
    <property type="match status" value="1"/>
</dbReference>